<evidence type="ECO:0000313" key="4">
    <source>
        <dbReference type="EMBL" id="PWG18301.1"/>
    </source>
</evidence>
<reference evidence="5" key="1">
    <citation type="submission" date="2018-05" db="EMBL/GenBank/DDBJ databases">
        <authorList>
            <person name="Du Z."/>
            <person name="Wang X."/>
        </authorList>
    </citation>
    <scope>NUCLEOTIDE SEQUENCE [LARGE SCALE GENOMIC DNA]</scope>
    <source>
        <strain evidence="5">WDS4C29</strain>
    </source>
</reference>
<feature type="transmembrane region" description="Helical" evidence="3">
    <location>
        <begin position="100"/>
        <end position="119"/>
    </location>
</feature>
<dbReference type="GO" id="GO:0015225">
    <property type="term" value="F:biotin transmembrane transporter activity"/>
    <property type="evidence" value="ECO:0007669"/>
    <property type="project" value="UniProtKB-UniRule"/>
</dbReference>
<comment type="subcellular location">
    <subcellularLocation>
        <location evidence="2">Cell membrane</location>
        <topology evidence="2">Multi-pass membrane protein</topology>
    </subcellularLocation>
</comment>
<feature type="transmembrane region" description="Helical" evidence="3">
    <location>
        <begin position="52"/>
        <end position="70"/>
    </location>
</feature>
<feature type="transmembrane region" description="Helical" evidence="3">
    <location>
        <begin position="131"/>
        <end position="151"/>
    </location>
</feature>
<dbReference type="AlphaFoldDB" id="A0A2V1P729"/>
<dbReference type="PANTHER" id="PTHR34295">
    <property type="entry name" value="BIOTIN TRANSPORTER BIOY"/>
    <property type="match status" value="1"/>
</dbReference>
<name>A0A2V1P729_9RHOB</name>
<dbReference type="EMBL" id="QETF01000002">
    <property type="protein sequence ID" value="PWG18301.1"/>
    <property type="molecule type" value="Genomic_DNA"/>
</dbReference>
<proteinExistence type="inferred from homology"/>
<dbReference type="InterPro" id="IPR003784">
    <property type="entry name" value="BioY"/>
</dbReference>
<dbReference type="GO" id="GO:0005886">
    <property type="term" value="C:plasma membrane"/>
    <property type="evidence" value="ECO:0007669"/>
    <property type="project" value="UniProtKB-SubCell"/>
</dbReference>
<gene>
    <name evidence="4" type="ORF">DFK10_03380</name>
</gene>
<evidence type="ECO:0000256" key="2">
    <source>
        <dbReference type="PIRNR" id="PIRNR016661"/>
    </source>
</evidence>
<protein>
    <recommendedName>
        <fullName evidence="2">Biotin transporter</fullName>
    </recommendedName>
</protein>
<keyword evidence="2" id="KW-1003">Cell membrane</keyword>
<dbReference type="Pfam" id="PF02632">
    <property type="entry name" value="BioY"/>
    <property type="match status" value="1"/>
</dbReference>
<dbReference type="RefSeq" id="WP_109386560.1">
    <property type="nucleotide sequence ID" value="NZ_QETF01000002.1"/>
</dbReference>
<keyword evidence="3" id="KW-1133">Transmembrane helix</keyword>
<feature type="transmembrane region" description="Helical" evidence="3">
    <location>
        <begin position="27"/>
        <end position="46"/>
    </location>
</feature>
<sequence length="198" mass="20429">MAATAQHRVLFDTFGATEGTALRAKQAVMVVLGIAALAASAKIQVFLPGNPVPITLGTFGVLTIGAAYGARLGLITVLGYLALGALGASVFAGQEAGLTYMMGGTGGYLVGYALAAAALGHFARRGWDRSIAWMALAMLIGNALIYVPGLLWLNQFASGWAQTLEWGITPFLVGDALKLALAALLVPGLWKLLGRARG</sequence>
<evidence type="ECO:0000256" key="1">
    <source>
        <dbReference type="ARBA" id="ARBA00010692"/>
    </source>
</evidence>
<feature type="transmembrane region" description="Helical" evidence="3">
    <location>
        <begin position="171"/>
        <end position="193"/>
    </location>
</feature>
<dbReference type="PIRSF" id="PIRSF016661">
    <property type="entry name" value="BioY"/>
    <property type="match status" value="1"/>
</dbReference>
<dbReference type="Proteomes" id="UP000245293">
    <property type="component" value="Unassembled WGS sequence"/>
</dbReference>
<evidence type="ECO:0000256" key="3">
    <source>
        <dbReference type="SAM" id="Phobius"/>
    </source>
</evidence>
<organism evidence="4 5">
    <name type="scientific">Salibaculum griseiflavum</name>
    <dbReference type="NCBI Taxonomy" id="1914409"/>
    <lineage>
        <taxon>Bacteria</taxon>
        <taxon>Pseudomonadati</taxon>
        <taxon>Pseudomonadota</taxon>
        <taxon>Alphaproteobacteria</taxon>
        <taxon>Rhodobacterales</taxon>
        <taxon>Roseobacteraceae</taxon>
        <taxon>Salibaculum</taxon>
    </lineage>
</organism>
<accession>A0A2V1P729</accession>
<keyword evidence="5" id="KW-1185">Reference proteome</keyword>
<keyword evidence="3" id="KW-0812">Transmembrane</keyword>
<keyword evidence="2" id="KW-0813">Transport</keyword>
<keyword evidence="2 3" id="KW-0472">Membrane</keyword>
<feature type="transmembrane region" description="Helical" evidence="3">
    <location>
        <begin position="77"/>
        <end position="94"/>
    </location>
</feature>
<comment type="similarity">
    <text evidence="1 2">Belongs to the BioY family.</text>
</comment>
<comment type="caution">
    <text evidence="4">The sequence shown here is derived from an EMBL/GenBank/DDBJ whole genome shotgun (WGS) entry which is preliminary data.</text>
</comment>
<evidence type="ECO:0000313" key="5">
    <source>
        <dbReference type="Proteomes" id="UP000245293"/>
    </source>
</evidence>
<dbReference type="PANTHER" id="PTHR34295:SF1">
    <property type="entry name" value="BIOTIN TRANSPORTER BIOY"/>
    <property type="match status" value="1"/>
</dbReference>
<dbReference type="Gene3D" id="1.10.1760.20">
    <property type="match status" value="1"/>
</dbReference>
<dbReference type="OrthoDB" id="9803495at2"/>